<keyword evidence="9" id="KW-0670">Pyruvate</keyword>
<dbReference type="InterPro" id="IPR003826">
    <property type="entry name" value="AdoMetDC_fam_prok"/>
</dbReference>
<evidence type="ECO:0000256" key="6">
    <source>
        <dbReference type="ARBA" id="ARBA00023145"/>
    </source>
</evidence>
<dbReference type="Pfam" id="PF02675">
    <property type="entry name" value="AdoMet_dc"/>
    <property type="match status" value="1"/>
</dbReference>
<evidence type="ECO:0000256" key="9">
    <source>
        <dbReference type="ARBA" id="ARBA00023317"/>
    </source>
</evidence>
<protein>
    <submittedName>
        <fullName evidence="10">Adenosylmethionine decarboxylase</fullName>
    </submittedName>
</protein>
<evidence type="ECO:0000256" key="5">
    <source>
        <dbReference type="ARBA" id="ARBA00023115"/>
    </source>
</evidence>
<evidence type="ECO:0000256" key="8">
    <source>
        <dbReference type="ARBA" id="ARBA00023270"/>
    </source>
</evidence>
<dbReference type="GO" id="GO:0004014">
    <property type="term" value="F:adenosylmethionine decarboxylase activity"/>
    <property type="evidence" value="ECO:0007669"/>
    <property type="project" value="InterPro"/>
</dbReference>
<evidence type="ECO:0000256" key="4">
    <source>
        <dbReference type="ARBA" id="ARBA00023066"/>
    </source>
</evidence>
<keyword evidence="4" id="KW-0745">Spermidine biosynthesis</keyword>
<dbReference type="EMBL" id="VJVZ01000002">
    <property type="protein sequence ID" value="TRW26389.1"/>
    <property type="molecule type" value="Genomic_DNA"/>
</dbReference>
<keyword evidence="7" id="KW-0456">Lyase</keyword>
<gene>
    <name evidence="10" type="ORF">FMM05_03135</name>
</gene>
<comment type="cofactor">
    <cofactor evidence="1">
        <name>pyruvate</name>
        <dbReference type="ChEBI" id="CHEBI:15361"/>
    </cofactor>
</comment>
<accession>A0A552V7E8</accession>
<keyword evidence="2" id="KW-0210">Decarboxylase</keyword>
<comment type="caution">
    <text evidence="10">The sequence shown here is derived from an EMBL/GenBank/DDBJ whole genome shotgun (WGS) entry which is preliminary data.</text>
</comment>
<sequence length="120" mass="13681">MDSTTYSPGLHKLLTLKVLLTNRLQDVAGFVQFTDGLLAQHELEKVGFSSHVFDNGSFTAAVCLKESHLCIHTWPEFNQLTMDVYLCNYLRDNSDKVREVAAAYVSYFEAEVIKDFEINR</sequence>
<evidence type="ECO:0000256" key="2">
    <source>
        <dbReference type="ARBA" id="ARBA00022793"/>
    </source>
</evidence>
<proteinExistence type="predicted"/>
<evidence type="ECO:0000256" key="1">
    <source>
        <dbReference type="ARBA" id="ARBA00001928"/>
    </source>
</evidence>
<evidence type="ECO:0000256" key="7">
    <source>
        <dbReference type="ARBA" id="ARBA00023239"/>
    </source>
</evidence>
<dbReference type="Proteomes" id="UP000320643">
    <property type="component" value="Unassembled WGS sequence"/>
</dbReference>
<dbReference type="AlphaFoldDB" id="A0A552V7E8"/>
<keyword evidence="8" id="KW-0704">Schiff base</keyword>
<keyword evidence="6" id="KW-0865">Zymogen</keyword>
<keyword evidence="11" id="KW-1185">Reference proteome</keyword>
<evidence type="ECO:0000313" key="10">
    <source>
        <dbReference type="EMBL" id="TRW26389.1"/>
    </source>
</evidence>
<organism evidence="10 11">
    <name type="scientific">Flavobacterium zepuense</name>
    <dbReference type="NCBI Taxonomy" id="2593302"/>
    <lineage>
        <taxon>Bacteria</taxon>
        <taxon>Pseudomonadati</taxon>
        <taxon>Bacteroidota</taxon>
        <taxon>Flavobacteriia</taxon>
        <taxon>Flavobacteriales</taxon>
        <taxon>Flavobacteriaceae</taxon>
        <taxon>Flavobacterium</taxon>
    </lineage>
</organism>
<keyword evidence="5" id="KW-0620">Polyamine biosynthesis</keyword>
<dbReference type="GO" id="GO:0008295">
    <property type="term" value="P:spermidine biosynthetic process"/>
    <property type="evidence" value="ECO:0007669"/>
    <property type="project" value="UniProtKB-KW"/>
</dbReference>
<evidence type="ECO:0000256" key="3">
    <source>
        <dbReference type="ARBA" id="ARBA00022813"/>
    </source>
</evidence>
<evidence type="ECO:0000313" key="11">
    <source>
        <dbReference type="Proteomes" id="UP000320643"/>
    </source>
</evidence>
<reference evidence="10 11" key="1">
    <citation type="submission" date="2019-07" db="EMBL/GenBank/DDBJ databases">
        <title>Flavobacterium sp. nov., isolated from glacier ice.</title>
        <authorList>
            <person name="Liu Q."/>
            <person name="Xin Y.-H."/>
        </authorList>
    </citation>
    <scope>NUCLEOTIDE SEQUENCE [LARGE SCALE GENOMIC DNA]</scope>
    <source>
        <strain evidence="10 11">ZT4R6</strain>
    </source>
</reference>
<dbReference type="Gene3D" id="3.60.90.10">
    <property type="entry name" value="S-adenosylmethionine decarboxylase"/>
    <property type="match status" value="1"/>
</dbReference>
<dbReference type="RefSeq" id="WP_143371892.1">
    <property type="nucleotide sequence ID" value="NZ_VJVZ01000002.1"/>
</dbReference>
<dbReference type="SUPFAM" id="SSF56276">
    <property type="entry name" value="S-adenosylmethionine decarboxylase"/>
    <property type="match status" value="1"/>
</dbReference>
<dbReference type="InterPro" id="IPR016067">
    <property type="entry name" value="S-AdoMet_deCO2ase_core"/>
</dbReference>
<keyword evidence="3" id="KW-0068">Autocatalytic cleavage</keyword>
<name>A0A552V7E8_9FLAO</name>
<dbReference type="OrthoDB" id="9793120at2"/>